<evidence type="ECO:0000313" key="5">
    <source>
        <dbReference type="Proteomes" id="UP000000311"/>
    </source>
</evidence>
<dbReference type="InterPro" id="IPR001878">
    <property type="entry name" value="Znf_CCHC"/>
</dbReference>
<dbReference type="AlphaFoldDB" id="E2AUZ3"/>
<proteinExistence type="predicted"/>
<dbReference type="InParanoid" id="E2AUZ3"/>
<keyword evidence="5" id="KW-1185">Reference proteome</keyword>
<sequence length="306" mass="33212">MTARKALTGAQIYEIKGPDNAKKADALAARLREVLAEREGVRVTRPVMMAEIRVRDLDDSATPSQVTDAIVQATGCDPDNIKVGVIRSVGRGMGTLWVRCPMAAANKLTAAKKLRVGWVNARIEALEPRQLQCFKCLEKGHVQAQCSSGVNRAACCYRCGKEGHIARDCQSPVKCPICAGLKRPDGHKAGSRACTAPKKRAKGKVVQPAPRAERVAPGTSQQTGTTGATTQHGSGGDRDKSRVTQPQAEEDPQEVEMKETEESAPPLPQRERRKRDPSCLCCVMEGTSSCMETEQEEPNTREPVWV</sequence>
<evidence type="ECO:0000256" key="2">
    <source>
        <dbReference type="SAM" id="MobiDB-lite"/>
    </source>
</evidence>
<name>E2AUZ3_CAMFO</name>
<evidence type="ECO:0000313" key="4">
    <source>
        <dbReference type="EMBL" id="EFN62746.1"/>
    </source>
</evidence>
<dbReference type="InterPro" id="IPR036875">
    <property type="entry name" value="Znf_CCHC_sf"/>
</dbReference>
<gene>
    <name evidence="4" type="ORF">EAG_09711</name>
</gene>
<dbReference type="OrthoDB" id="7555308at2759"/>
<feature type="region of interest" description="Disordered" evidence="2">
    <location>
        <begin position="185"/>
        <end position="306"/>
    </location>
</feature>
<protein>
    <recommendedName>
        <fullName evidence="3">CCHC-type domain-containing protein</fullName>
    </recommendedName>
</protein>
<keyword evidence="1" id="KW-0863">Zinc-finger</keyword>
<evidence type="ECO:0000259" key="3">
    <source>
        <dbReference type="PROSITE" id="PS50158"/>
    </source>
</evidence>
<dbReference type="Pfam" id="PF00098">
    <property type="entry name" value="zf-CCHC"/>
    <property type="match status" value="1"/>
</dbReference>
<accession>E2AUZ3</accession>
<keyword evidence="1" id="KW-0862">Zinc</keyword>
<dbReference type="Proteomes" id="UP000000311">
    <property type="component" value="Unassembled WGS sequence"/>
</dbReference>
<organism evidence="5">
    <name type="scientific">Camponotus floridanus</name>
    <name type="common">Florida carpenter ant</name>
    <dbReference type="NCBI Taxonomy" id="104421"/>
    <lineage>
        <taxon>Eukaryota</taxon>
        <taxon>Metazoa</taxon>
        <taxon>Ecdysozoa</taxon>
        <taxon>Arthropoda</taxon>
        <taxon>Hexapoda</taxon>
        <taxon>Insecta</taxon>
        <taxon>Pterygota</taxon>
        <taxon>Neoptera</taxon>
        <taxon>Endopterygota</taxon>
        <taxon>Hymenoptera</taxon>
        <taxon>Apocrita</taxon>
        <taxon>Aculeata</taxon>
        <taxon>Formicoidea</taxon>
        <taxon>Formicidae</taxon>
        <taxon>Formicinae</taxon>
        <taxon>Camponotus</taxon>
    </lineage>
</organism>
<dbReference type="GO" id="GO:0008270">
    <property type="term" value="F:zinc ion binding"/>
    <property type="evidence" value="ECO:0007669"/>
    <property type="project" value="UniProtKB-KW"/>
</dbReference>
<feature type="domain" description="CCHC-type" evidence="3">
    <location>
        <begin position="133"/>
        <end position="146"/>
    </location>
</feature>
<dbReference type="Gene3D" id="4.10.60.10">
    <property type="entry name" value="Zinc finger, CCHC-type"/>
    <property type="match status" value="1"/>
</dbReference>
<dbReference type="PROSITE" id="PS50158">
    <property type="entry name" value="ZF_CCHC"/>
    <property type="match status" value="2"/>
</dbReference>
<evidence type="ECO:0000256" key="1">
    <source>
        <dbReference type="PROSITE-ProRule" id="PRU00047"/>
    </source>
</evidence>
<dbReference type="SUPFAM" id="SSF57756">
    <property type="entry name" value="Retrovirus zinc finger-like domains"/>
    <property type="match status" value="1"/>
</dbReference>
<dbReference type="OMA" id="DRRENCY"/>
<keyword evidence="1" id="KW-0479">Metal-binding</keyword>
<feature type="domain" description="CCHC-type" evidence="3">
    <location>
        <begin position="156"/>
        <end position="171"/>
    </location>
</feature>
<reference evidence="4 5" key="1">
    <citation type="journal article" date="2010" name="Science">
        <title>Genomic comparison of the ants Camponotus floridanus and Harpegnathos saltator.</title>
        <authorList>
            <person name="Bonasio R."/>
            <person name="Zhang G."/>
            <person name="Ye C."/>
            <person name="Mutti N.S."/>
            <person name="Fang X."/>
            <person name="Qin N."/>
            <person name="Donahue G."/>
            <person name="Yang P."/>
            <person name="Li Q."/>
            <person name="Li C."/>
            <person name="Zhang P."/>
            <person name="Huang Z."/>
            <person name="Berger S.L."/>
            <person name="Reinberg D."/>
            <person name="Wang J."/>
            <person name="Liebig J."/>
        </authorList>
    </citation>
    <scope>NUCLEOTIDE SEQUENCE [LARGE SCALE GENOMIC DNA]</scope>
    <source>
        <strain evidence="5">C129</strain>
    </source>
</reference>
<dbReference type="EMBL" id="GL442949">
    <property type="protein sequence ID" value="EFN62746.1"/>
    <property type="molecule type" value="Genomic_DNA"/>
</dbReference>
<dbReference type="GO" id="GO:0003676">
    <property type="term" value="F:nucleic acid binding"/>
    <property type="evidence" value="ECO:0007669"/>
    <property type="project" value="InterPro"/>
</dbReference>
<feature type="compositionally biased region" description="Low complexity" evidence="2">
    <location>
        <begin position="218"/>
        <end position="232"/>
    </location>
</feature>
<dbReference type="SMART" id="SM00343">
    <property type="entry name" value="ZnF_C2HC"/>
    <property type="match status" value="2"/>
</dbReference>